<evidence type="ECO:0000313" key="2">
    <source>
        <dbReference type="Proteomes" id="UP001177003"/>
    </source>
</evidence>
<name>A0AA35VSJ9_LACSI</name>
<dbReference type="Gene3D" id="1.10.3210.10">
    <property type="entry name" value="Hypothetical protein af1432"/>
    <property type="match status" value="1"/>
</dbReference>
<accession>A0AA35VSJ9</accession>
<sequence length="444" mass="48847">MVAASENDIVDISTITTTTINISRSTRSCHYTSNHLLFLHLTEQKEEGDGEHKRVRAREGKLNLGCGEGEGNLLEGQDIHIHFPAGAVQKMLHLLHSLAFSYALPSGKAKAVAHDTLIIWCSLASRLGHWALKAELEDLCFAVLQPQIFQQMRSDLASLWTPSSSSSRVGNLRRLSAKSSSNPEYEASTEDVVVSMKAVIPFDLLLDRRKRIKYIQDLGSCSEVQTKPKVVKDAGIALASLVVCEEELERELFISTSYVPGMEVTLSSRLKSLYNIYSKASTKILARQLVRLRQQIANLQSSRAQMRGITTHTQALAAHSFVAVGMKGATKAMAAMNKSSLQISVNPRGILSPLPSQSFYDFQNRYPSDSKDTDMDLPSLVVEISSTGSGGILGVHLLPLESELDVIIDNHSFNRYIKGTVLLSGGHEDEDLGLFLANWNRRGV</sequence>
<dbReference type="PANTHER" id="PTHR21262">
    <property type="entry name" value="GUANOSINE-3',5'-BIS DIPHOSPHATE 3'-PYROPHOSPHOHYDROLASE"/>
    <property type="match status" value="1"/>
</dbReference>
<dbReference type="AlphaFoldDB" id="A0AA35VSJ9"/>
<dbReference type="SUPFAM" id="SSF109604">
    <property type="entry name" value="HD-domain/PDEase-like"/>
    <property type="match status" value="1"/>
</dbReference>
<organism evidence="1 2">
    <name type="scientific">Lactuca saligna</name>
    <name type="common">Willowleaf lettuce</name>
    <dbReference type="NCBI Taxonomy" id="75948"/>
    <lineage>
        <taxon>Eukaryota</taxon>
        <taxon>Viridiplantae</taxon>
        <taxon>Streptophyta</taxon>
        <taxon>Embryophyta</taxon>
        <taxon>Tracheophyta</taxon>
        <taxon>Spermatophyta</taxon>
        <taxon>Magnoliopsida</taxon>
        <taxon>eudicotyledons</taxon>
        <taxon>Gunneridae</taxon>
        <taxon>Pentapetalae</taxon>
        <taxon>asterids</taxon>
        <taxon>campanulids</taxon>
        <taxon>Asterales</taxon>
        <taxon>Asteraceae</taxon>
        <taxon>Cichorioideae</taxon>
        <taxon>Cichorieae</taxon>
        <taxon>Lactucinae</taxon>
        <taxon>Lactuca</taxon>
    </lineage>
</organism>
<evidence type="ECO:0000313" key="1">
    <source>
        <dbReference type="EMBL" id="CAI9268657.1"/>
    </source>
</evidence>
<dbReference type="GO" id="GO:0009507">
    <property type="term" value="C:chloroplast"/>
    <property type="evidence" value="ECO:0007669"/>
    <property type="project" value="TreeGrafter"/>
</dbReference>
<dbReference type="Gene3D" id="6.10.140.1230">
    <property type="match status" value="1"/>
</dbReference>
<proteinExistence type="predicted"/>
<dbReference type="PANTHER" id="PTHR21262:SF31">
    <property type="entry name" value="GTP PYROPHOSPHOKINASE"/>
    <property type="match status" value="1"/>
</dbReference>
<reference evidence="1" key="1">
    <citation type="submission" date="2023-04" db="EMBL/GenBank/DDBJ databases">
        <authorList>
            <person name="Vijverberg K."/>
            <person name="Xiong W."/>
            <person name="Schranz E."/>
        </authorList>
    </citation>
    <scope>NUCLEOTIDE SEQUENCE</scope>
</reference>
<keyword evidence="2" id="KW-1185">Reference proteome</keyword>
<dbReference type="GO" id="GO:0007034">
    <property type="term" value="P:vacuolar transport"/>
    <property type="evidence" value="ECO:0007669"/>
    <property type="project" value="InterPro"/>
</dbReference>
<dbReference type="Pfam" id="PF03357">
    <property type="entry name" value="Snf7"/>
    <property type="match status" value="1"/>
</dbReference>
<dbReference type="EMBL" id="OX465077">
    <property type="protein sequence ID" value="CAI9268657.1"/>
    <property type="molecule type" value="Genomic_DNA"/>
</dbReference>
<gene>
    <name evidence="1" type="ORF">LSALG_LOCUS9070</name>
</gene>
<dbReference type="Proteomes" id="UP001177003">
    <property type="component" value="Chromosome 1"/>
</dbReference>
<protein>
    <submittedName>
        <fullName evidence="1">Uncharacterized protein</fullName>
    </submittedName>
</protein>
<dbReference type="InterPro" id="IPR005024">
    <property type="entry name" value="Snf7_fam"/>
</dbReference>